<dbReference type="CDD" id="cd00431">
    <property type="entry name" value="cysteine_hydrolases"/>
    <property type="match status" value="1"/>
</dbReference>
<comment type="caution">
    <text evidence="4">The sequence shown here is derived from an EMBL/GenBank/DDBJ whole genome shotgun (WGS) entry which is preliminary data.</text>
</comment>
<dbReference type="Gene3D" id="3.40.50.850">
    <property type="entry name" value="Isochorismatase-like"/>
    <property type="match status" value="1"/>
</dbReference>
<gene>
    <name evidence="4" type="ORF">FNH06_21970</name>
</gene>
<proteinExistence type="predicted"/>
<evidence type="ECO:0000256" key="1">
    <source>
        <dbReference type="ARBA" id="ARBA00022801"/>
    </source>
</evidence>
<name>A0A558A783_9PSEU</name>
<evidence type="ECO:0000259" key="3">
    <source>
        <dbReference type="Pfam" id="PF00857"/>
    </source>
</evidence>
<evidence type="ECO:0000256" key="2">
    <source>
        <dbReference type="SAM" id="MobiDB-lite"/>
    </source>
</evidence>
<dbReference type="AlphaFoldDB" id="A0A558A783"/>
<evidence type="ECO:0000313" key="5">
    <source>
        <dbReference type="Proteomes" id="UP000318578"/>
    </source>
</evidence>
<reference evidence="4 5" key="1">
    <citation type="submission" date="2019-07" db="EMBL/GenBank/DDBJ databases">
        <title>New species of Amycolatopsis and Streptomyces.</title>
        <authorList>
            <person name="Duangmal K."/>
            <person name="Teo W.F.A."/>
            <person name="Lipun K."/>
        </authorList>
    </citation>
    <scope>NUCLEOTIDE SEQUENCE [LARGE SCALE GENOMIC DNA]</scope>
    <source>
        <strain evidence="4 5">JCM 30562</strain>
    </source>
</reference>
<dbReference type="InterPro" id="IPR050272">
    <property type="entry name" value="Isochorismatase-like_hydrls"/>
</dbReference>
<dbReference type="PROSITE" id="PS51257">
    <property type="entry name" value="PROKAR_LIPOPROTEIN"/>
    <property type="match status" value="1"/>
</dbReference>
<dbReference type="GO" id="GO:0016787">
    <property type="term" value="F:hydrolase activity"/>
    <property type="evidence" value="ECO:0007669"/>
    <property type="project" value="UniProtKB-KW"/>
</dbReference>
<protein>
    <submittedName>
        <fullName evidence="4">Cysteine hydrolase</fullName>
    </submittedName>
</protein>
<feature type="domain" description="Isochorismatase-like" evidence="3">
    <location>
        <begin position="72"/>
        <end position="253"/>
    </location>
</feature>
<feature type="region of interest" description="Disordered" evidence="2">
    <location>
        <begin position="40"/>
        <end position="63"/>
    </location>
</feature>
<dbReference type="SUPFAM" id="SSF52499">
    <property type="entry name" value="Isochorismatase-like hydrolases"/>
    <property type="match status" value="1"/>
</dbReference>
<dbReference type="Pfam" id="PF00857">
    <property type="entry name" value="Isochorismatase"/>
    <property type="match status" value="1"/>
</dbReference>
<dbReference type="Proteomes" id="UP000318578">
    <property type="component" value="Unassembled WGS sequence"/>
</dbReference>
<dbReference type="PANTHER" id="PTHR43540:SF6">
    <property type="entry name" value="ISOCHORISMATASE-LIKE DOMAIN-CONTAINING PROTEIN"/>
    <property type="match status" value="1"/>
</dbReference>
<sequence length="262" mass="28825">MPRLPPVTSTDRPTWYSSYVVLACAGLRLSAAGSPVRTRHRYPSVGPATGMTEVTGRSPMTPPPWEIDPETCALLVIDMQNDFVLEGFPMEVPMARERLPAMRDVVTRCRDAGVPVVYTQHILFDSFDVSPLETAYQPKLREVGMREGSHGAEIVADLKPGPEEIVIRKHRYDAFHNTQLQTVLSTLRGPHKVDTLIITGTLTEVCCESTARSAFMRDYQVAFVADATGALSAAAQEATLRNIGMFFGRVLTSGELFAELGR</sequence>
<evidence type="ECO:0000313" key="4">
    <source>
        <dbReference type="EMBL" id="TVT20127.1"/>
    </source>
</evidence>
<dbReference type="OrthoDB" id="5794853at2"/>
<dbReference type="InterPro" id="IPR036380">
    <property type="entry name" value="Isochorismatase-like_sf"/>
</dbReference>
<accession>A0A558A783</accession>
<organism evidence="4 5">
    <name type="scientific">Amycolatopsis acidiphila</name>
    <dbReference type="NCBI Taxonomy" id="715473"/>
    <lineage>
        <taxon>Bacteria</taxon>
        <taxon>Bacillati</taxon>
        <taxon>Actinomycetota</taxon>
        <taxon>Actinomycetes</taxon>
        <taxon>Pseudonocardiales</taxon>
        <taxon>Pseudonocardiaceae</taxon>
        <taxon>Amycolatopsis</taxon>
    </lineage>
</organism>
<dbReference type="PANTHER" id="PTHR43540">
    <property type="entry name" value="PEROXYUREIDOACRYLATE/UREIDOACRYLATE AMIDOHYDROLASE-RELATED"/>
    <property type="match status" value="1"/>
</dbReference>
<dbReference type="InterPro" id="IPR000868">
    <property type="entry name" value="Isochorismatase-like_dom"/>
</dbReference>
<dbReference type="EMBL" id="VJZA01000039">
    <property type="protein sequence ID" value="TVT20127.1"/>
    <property type="molecule type" value="Genomic_DNA"/>
</dbReference>
<keyword evidence="1 4" id="KW-0378">Hydrolase</keyword>
<keyword evidence="5" id="KW-1185">Reference proteome</keyword>